<evidence type="ECO:0000313" key="4">
    <source>
        <dbReference type="EMBL" id="QCI27171.1"/>
    </source>
</evidence>
<dbReference type="HAMAP" id="MF_00023">
    <property type="entry name" value="SmpB"/>
    <property type="match status" value="1"/>
</dbReference>
<dbReference type="EMBL" id="CP032996">
    <property type="protein sequence ID" value="QCI27171.1"/>
    <property type="molecule type" value="Genomic_DNA"/>
</dbReference>
<dbReference type="CDD" id="cd09294">
    <property type="entry name" value="SmpB"/>
    <property type="match status" value="1"/>
</dbReference>
<dbReference type="GO" id="GO:0070930">
    <property type="term" value="P:trans-translation-dependent protein tagging"/>
    <property type="evidence" value="ECO:0007669"/>
    <property type="project" value="TreeGrafter"/>
</dbReference>
<dbReference type="NCBIfam" id="TIGR00086">
    <property type="entry name" value="smpB"/>
    <property type="match status" value="1"/>
</dbReference>
<dbReference type="NCBIfam" id="NF003843">
    <property type="entry name" value="PRK05422.1"/>
    <property type="match status" value="1"/>
</dbReference>
<accession>A0A4D6YKC9</accession>
<comment type="function">
    <text evidence="3">Required for rescue of stalled ribosomes mediated by trans-translation. Binds to transfer-messenger RNA (tmRNA), required for stable association of tmRNA with ribosomes. tmRNA and SmpB together mimic tRNA shape, replacing the anticodon stem-loop with SmpB. tmRNA is encoded by the ssrA gene; the 2 termini fold to resemble tRNA(Ala) and it encodes a 'tag peptide', a short internal open reading frame. During trans-translation Ala-aminoacylated tmRNA acts like a tRNA, entering the A-site of stalled ribosomes, displacing the stalled mRNA. The ribosome then switches to translate the ORF on the tmRNA; the nascent peptide is terminated with the 'tag peptide' encoded by the tmRNA and targeted for degradation. The ribosome is freed to recommence translation, which seems to be the essential function of trans-translation.</text>
</comment>
<dbReference type="GO" id="GO:0005829">
    <property type="term" value="C:cytosol"/>
    <property type="evidence" value="ECO:0007669"/>
    <property type="project" value="TreeGrafter"/>
</dbReference>
<protein>
    <recommendedName>
        <fullName evidence="3">SsrA-binding protein</fullName>
    </recommendedName>
    <alternativeName>
        <fullName evidence="3">Small protein B</fullName>
    </alternativeName>
</protein>
<dbReference type="PANTHER" id="PTHR30308:SF2">
    <property type="entry name" value="SSRA-BINDING PROTEIN"/>
    <property type="match status" value="1"/>
</dbReference>
<comment type="subcellular location">
    <subcellularLocation>
        <location evidence="3">Cytoplasm</location>
    </subcellularLocation>
    <text evidence="3">The tmRNA-SmpB complex associates with stalled 70S ribosomes.</text>
</comment>
<dbReference type="PROSITE" id="PS01317">
    <property type="entry name" value="SSRP"/>
    <property type="match status" value="1"/>
</dbReference>
<dbReference type="OrthoDB" id="9805462at2"/>
<comment type="similarity">
    <text evidence="3">Belongs to the SmpB family.</text>
</comment>
<keyword evidence="2 3" id="KW-0694">RNA-binding</keyword>
<reference evidence="4 5" key="1">
    <citation type="submission" date="2018-10" db="EMBL/GenBank/DDBJ databases">
        <title>Comparative functional genomics of the obligate endosymbiont Buchnera aphidicola.</title>
        <authorList>
            <person name="Chong R.A."/>
        </authorList>
    </citation>
    <scope>NUCLEOTIDE SEQUENCE [LARGE SCALE GENOMIC DNA]</scope>
    <source>
        <strain evidence="4 5">Tma</strain>
    </source>
</reference>
<evidence type="ECO:0000256" key="2">
    <source>
        <dbReference type="ARBA" id="ARBA00022884"/>
    </source>
</evidence>
<dbReference type="InterPro" id="IPR023620">
    <property type="entry name" value="SmpB"/>
</dbReference>
<dbReference type="Pfam" id="PF01668">
    <property type="entry name" value="SmpB"/>
    <property type="match status" value="1"/>
</dbReference>
<keyword evidence="5" id="KW-1185">Reference proteome</keyword>
<keyword evidence="1 3" id="KW-0963">Cytoplasm</keyword>
<dbReference type="PANTHER" id="PTHR30308">
    <property type="entry name" value="TMRNA-BINDING COMPONENT OF TRANS-TRANSLATION TAGGING COMPLEX"/>
    <property type="match status" value="1"/>
</dbReference>
<dbReference type="Proteomes" id="UP000298603">
    <property type="component" value="Chromosome"/>
</dbReference>
<dbReference type="Gene3D" id="2.40.280.10">
    <property type="match status" value="1"/>
</dbReference>
<dbReference type="GO" id="GO:0003723">
    <property type="term" value="F:RNA binding"/>
    <property type="evidence" value="ECO:0007669"/>
    <property type="project" value="UniProtKB-UniRule"/>
</dbReference>
<organism evidence="4 5">
    <name type="scientific">Buchnera aphidicola</name>
    <name type="common">Therioaphis trifolii</name>
    <dbReference type="NCBI Taxonomy" id="1241884"/>
    <lineage>
        <taxon>Bacteria</taxon>
        <taxon>Pseudomonadati</taxon>
        <taxon>Pseudomonadota</taxon>
        <taxon>Gammaproteobacteria</taxon>
        <taxon>Enterobacterales</taxon>
        <taxon>Erwiniaceae</taxon>
        <taxon>Buchnera</taxon>
    </lineage>
</organism>
<dbReference type="InterPro" id="IPR000037">
    <property type="entry name" value="SsrA-bd_prot"/>
</dbReference>
<sequence length="161" mass="19291">MIILKNKNFGKISQITENKKAYYNYFIEKTIESGLILQGWEVKSLRKKKVNISNGYLFFQNNELYLIGLDIQPCLISNIDERYQLHRNIKVLLKKKEIYFLYGKYKTKGYSLIALSLYWKKAWCKLKIAVAKGKNKKDKRMNIKNREWNIKKNIIIKKFLK</sequence>
<proteinExistence type="inferred from homology"/>
<dbReference type="AlphaFoldDB" id="A0A4D6YKC9"/>
<dbReference type="GO" id="GO:0070929">
    <property type="term" value="P:trans-translation"/>
    <property type="evidence" value="ECO:0007669"/>
    <property type="project" value="UniProtKB-UniRule"/>
</dbReference>
<evidence type="ECO:0000256" key="3">
    <source>
        <dbReference type="HAMAP-Rule" id="MF_00023"/>
    </source>
</evidence>
<evidence type="ECO:0000256" key="1">
    <source>
        <dbReference type="ARBA" id="ARBA00022490"/>
    </source>
</evidence>
<dbReference type="SUPFAM" id="SSF74982">
    <property type="entry name" value="Small protein B (SmpB)"/>
    <property type="match status" value="1"/>
</dbReference>
<gene>
    <name evidence="3 4" type="primary">smpB</name>
    <name evidence="4" type="ORF">D9V81_00885</name>
</gene>
<dbReference type="InterPro" id="IPR020081">
    <property type="entry name" value="SsrA-bd_prot_CS"/>
</dbReference>
<evidence type="ECO:0000313" key="5">
    <source>
        <dbReference type="Proteomes" id="UP000298603"/>
    </source>
</evidence>
<name>A0A4D6YKC9_9GAMM</name>